<keyword evidence="1" id="KW-0175">Coiled coil</keyword>
<evidence type="ECO:0000256" key="2">
    <source>
        <dbReference type="SAM" id="Phobius"/>
    </source>
</evidence>
<feature type="transmembrane region" description="Helical" evidence="2">
    <location>
        <begin position="150"/>
        <end position="169"/>
    </location>
</feature>
<dbReference type="Proteomes" id="UP000492821">
    <property type="component" value="Unassembled WGS sequence"/>
</dbReference>
<accession>A0A7E4ULV0</accession>
<keyword evidence="2" id="KW-1133">Transmembrane helix</keyword>
<dbReference type="AlphaFoldDB" id="A0A7E4ULV0"/>
<proteinExistence type="predicted"/>
<feature type="transmembrane region" description="Helical" evidence="2">
    <location>
        <begin position="300"/>
        <end position="322"/>
    </location>
</feature>
<reference evidence="3" key="1">
    <citation type="journal article" date="2013" name="Genetics">
        <title>The draft genome and transcriptome of Panagrellus redivivus are shaped by the harsh demands of a free-living lifestyle.</title>
        <authorList>
            <person name="Srinivasan J."/>
            <person name="Dillman A.R."/>
            <person name="Macchietto M.G."/>
            <person name="Heikkinen L."/>
            <person name="Lakso M."/>
            <person name="Fracchia K.M."/>
            <person name="Antoshechkin I."/>
            <person name="Mortazavi A."/>
            <person name="Wong G."/>
            <person name="Sternberg P.W."/>
        </authorList>
    </citation>
    <scope>NUCLEOTIDE SEQUENCE [LARGE SCALE GENOMIC DNA]</scope>
    <source>
        <strain evidence="3">MT8872</strain>
    </source>
</reference>
<organism evidence="3 4">
    <name type="scientific">Panagrellus redivivus</name>
    <name type="common">Microworm</name>
    <dbReference type="NCBI Taxonomy" id="6233"/>
    <lineage>
        <taxon>Eukaryota</taxon>
        <taxon>Metazoa</taxon>
        <taxon>Ecdysozoa</taxon>
        <taxon>Nematoda</taxon>
        <taxon>Chromadorea</taxon>
        <taxon>Rhabditida</taxon>
        <taxon>Tylenchina</taxon>
        <taxon>Panagrolaimomorpha</taxon>
        <taxon>Panagrolaimoidea</taxon>
        <taxon>Panagrolaimidae</taxon>
        <taxon>Panagrellus</taxon>
    </lineage>
</organism>
<keyword evidence="3" id="KW-1185">Reference proteome</keyword>
<dbReference type="InterPro" id="IPR037660">
    <property type="entry name" value="CCDC51"/>
</dbReference>
<keyword evidence="2" id="KW-0472">Membrane</keyword>
<protein>
    <submittedName>
        <fullName evidence="4">Coiled-coil domain-containing protein 51</fullName>
    </submittedName>
</protein>
<dbReference type="PANTHER" id="PTHR28624:SF1">
    <property type="entry name" value="MITOCHONDRIAL POTASSIUM CHANNEL"/>
    <property type="match status" value="1"/>
</dbReference>
<feature type="coiled-coil region" evidence="1">
    <location>
        <begin position="43"/>
        <end position="84"/>
    </location>
</feature>
<evidence type="ECO:0000313" key="4">
    <source>
        <dbReference type="WBParaSite" id="Pan_g10327.t1"/>
    </source>
</evidence>
<reference evidence="4" key="2">
    <citation type="submission" date="2020-10" db="UniProtKB">
        <authorList>
            <consortium name="WormBaseParasite"/>
        </authorList>
    </citation>
    <scope>IDENTIFICATION</scope>
</reference>
<evidence type="ECO:0000313" key="3">
    <source>
        <dbReference type="Proteomes" id="UP000492821"/>
    </source>
</evidence>
<evidence type="ECO:0000256" key="1">
    <source>
        <dbReference type="SAM" id="Coils"/>
    </source>
</evidence>
<keyword evidence="2" id="KW-0812">Transmembrane</keyword>
<dbReference type="WBParaSite" id="Pan_g10327.t1">
    <property type="protein sequence ID" value="Pan_g10327.t1"/>
    <property type="gene ID" value="Pan_g10327"/>
</dbReference>
<sequence length="325" mass="37003">MAALLTLASRRLLHCSYRQCTPLKARVENTLSHYEQLIGLADVKQAQNDVVQCEERLSAAQLLRRDKQMDLKKLQNRIKEIHGELDRTPRGDDRYLHLLTEEHAAIKQEQALLDDFEGVENAEREAFHMLSTKVRWSHEKEREYGERTKYWSISASLVGALLGILGTSIGNELRMRRIKEMIPTSQEVRPLLQKITDLVHSEHQQVAQFVSEMKEVLRLDSPKLAQLHLEKPAGAESEIVNAFQAQLNEVTGQLKELKRLVALDQALAADPNAVVYVGDEMEDLLRQTEKNIESKMKLQTLVTVVVAYAVLGVAAPLLYLWLNNQ</sequence>
<dbReference type="PANTHER" id="PTHR28624">
    <property type="entry name" value="COILED-COIL DOMAIN-CONTAINING PROTEIN 51"/>
    <property type="match status" value="1"/>
</dbReference>
<name>A0A7E4ULV0_PANRE</name>